<dbReference type="InterPro" id="IPR016024">
    <property type="entry name" value="ARM-type_fold"/>
</dbReference>
<dbReference type="InterPro" id="IPR011993">
    <property type="entry name" value="PH-like_dom_sf"/>
</dbReference>
<evidence type="ECO:0000256" key="5">
    <source>
        <dbReference type="SAM" id="MobiDB-lite"/>
    </source>
</evidence>
<dbReference type="InterPro" id="IPR001849">
    <property type="entry name" value="PH_domain"/>
</dbReference>
<evidence type="ECO:0000256" key="1">
    <source>
        <dbReference type="ARBA" id="ARBA00022703"/>
    </source>
</evidence>
<gene>
    <name evidence="7" type="ORF">TWF191_003761</name>
</gene>
<evidence type="ECO:0000313" key="7">
    <source>
        <dbReference type="EMBL" id="KAF3200325.1"/>
    </source>
</evidence>
<accession>A0A7C8U8C8</accession>
<organism evidence="7 8">
    <name type="scientific">Orbilia oligospora</name>
    <name type="common">Nematode-trapping fungus</name>
    <name type="synonym">Arthrobotrys oligospora</name>
    <dbReference type="NCBI Taxonomy" id="2813651"/>
    <lineage>
        <taxon>Eukaryota</taxon>
        <taxon>Fungi</taxon>
        <taxon>Dikarya</taxon>
        <taxon>Ascomycota</taxon>
        <taxon>Pezizomycotina</taxon>
        <taxon>Orbiliomycetes</taxon>
        <taxon>Orbiliales</taxon>
        <taxon>Orbiliaceae</taxon>
        <taxon>Orbilia</taxon>
    </lineage>
</organism>
<comment type="caution">
    <text evidence="7">The sequence shown here is derived from an EMBL/GenBank/DDBJ whole genome shotgun (WGS) entry which is preliminary data.</text>
</comment>
<reference evidence="7 8" key="1">
    <citation type="submission" date="2019-06" db="EMBL/GenBank/DDBJ databases">
        <authorList>
            <person name="Palmer J.M."/>
        </authorList>
    </citation>
    <scope>NUCLEOTIDE SEQUENCE [LARGE SCALE GENOMIC DNA]</scope>
    <source>
        <strain evidence="7 8">TWF191</strain>
    </source>
</reference>
<dbReference type="InterPro" id="IPR024574">
    <property type="entry name" value="ELMO_ARM"/>
</dbReference>
<protein>
    <recommendedName>
        <fullName evidence="6">ELMO domain-containing protein</fullName>
    </recommendedName>
</protein>
<dbReference type="Proteomes" id="UP000483672">
    <property type="component" value="Unassembled WGS sequence"/>
</dbReference>
<feature type="region of interest" description="Disordered" evidence="5">
    <location>
        <begin position="281"/>
        <end position="368"/>
    </location>
</feature>
<sequence length="1041" mass="118896">MPDQLLKNSLDIETESTGNGDKEPALASESSSINLDDSNYDEWSGSMRSLLKNKGWDQLIETPWHDGVEGKTTIWLASKFPALVLYNFETGEPEPLHPCTAEKTNEAVSRRECVIYIIKHIWPPFQYFCDYKQDDPYILWKEIEEFWNLEDFGNRVSARWCREILEMMSLGMNQSISDYLEEAKGIYDDLHRFGGSMSGQEFIDCFTKSLWWDEYRVVREGWNTDLLRMQGFKPSGIDKPLEERLGELKEQLEAQERILALGKAERDRLWLFGWDRERERQRKKRDAEEAAEKENKDPKGKNINGIQDEGDPKTPEDSSSDSSLQGDSPTHWPMRPAPFPWNQASLAPTPPANRPEASPYTPSLILPSGKPVSTMDSVNEIIERLGNSEDAVRKMAAFKLQSNIADPSFAEMFILQGGIIELRELAMNANGNTLAYSLTSFSRLLEVDKGWEYVTPELISRMVDLITGHPLINILRGAMAVLGAIVAHPQISEGRGSMMTGLFGFQALKPAIAEHPEFLEMLVERVSSADHALCANALQLINALMRDSIASDNEWQKFIKKLQDLGVIRTVYYLMQGSSLQDLAHPLLEFQALMKMLIRKWRAVKLNLERKDHRTALKTIHIASASSIRSNPEKWRRLGFETESPAWEFEQAGFLGMMDMTEFVKDHEDEFQKIIHEQEAKPKEERFPFARASLYVTSLLCEQFAVDNSEADDAKTIMILESRASFEKAFKPLLLQWSRLHTAALFAFFRIWKETSALYSDFDKVSDLVRVLGYKTMVQATRTKEVTEVEKEFAEYDYQRLRVIQMELLEQAYGNAWRPQLTSVYEETAKEAQEFIKEQRIRCLLQGSWFTTDRTDGSQNKSKDKLAYISLFARLSTDRRYLCYGYYNADMDIEPRMEDLVHKIPVSSVSSVVSNVMPSVRDNRDSSATVTTATPFNSTTTKLTIYGRQPPSGIQQNGDTNKEYPLIVLHPSNPTIASEWLDGLLFLMGKKPITSETSNLINTVAKCSMKVRLLSVRYTDIYPGPPDIPSRNGVDDDFFYS</sequence>
<dbReference type="Pfam" id="PF11841">
    <property type="entry name" value="ELMO_ARM"/>
    <property type="match status" value="1"/>
</dbReference>
<dbReference type="AlphaFoldDB" id="A0A7C8U8C8"/>
<dbReference type="Pfam" id="PF04727">
    <property type="entry name" value="ELMO_CED12"/>
    <property type="match status" value="1"/>
</dbReference>
<dbReference type="PANTHER" id="PTHR12771">
    <property type="entry name" value="ENGULFMENT AND CELL MOTILITY"/>
    <property type="match status" value="1"/>
</dbReference>
<dbReference type="Gene3D" id="2.30.29.30">
    <property type="entry name" value="Pleckstrin-homology domain (PH domain)/Phosphotyrosine-binding domain (PTB)"/>
    <property type="match status" value="1"/>
</dbReference>
<evidence type="ECO:0000259" key="6">
    <source>
        <dbReference type="PROSITE" id="PS51335"/>
    </source>
</evidence>
<dbReference type="GO" id="GO:0006915">
    <property type="term" value="P:apoptotic process"/>
    <property type="evidence" value="ECO:0007669"/>
    <property type="project" value="UniProtKB-KW"/>
</dbReference>
<feature type="compositionally biased region" description="Basic and acidic residues" evidence="5">
    <location>
        <begin position="281"/>
        <end position="300"/>
    </location>
</feature>
<keyword evidence="2" id="KW-0581">Phagocytosis</keyword>
<dbReference type="GO" id="GO:0007015">
    <property type="term" value="P:actin filament organization"/>
    <property type="evidence" value="ECO:0007669"/>
    <property type="project" value="TreeGrafter"/>
</dbReference>
<dbReference type="InterPro" id="IPR050868">
    <property type="entry name" value="ELMO_domain-containing"/>
</dbReference>
<evidence type="ECO:0000256" key="3">
    <source>
        <dbReference type="ARBA" id="ARBA00023036"/>
    </source>
</evidence>
<name>A0A7C8U8C8_ORBOL</name>
<dbReference type="InterPro" id="IPR011989">
    <property type="entry name" value="ARM-like"/>
</dbReference>
<dbReference type="PROSITE" id="PS51335">
    <property type="entry name" value="ELMO"/>
    <property type="match status" value="1"/>
</dbReference>
<feature type="domain" description="ELMO" evidence="6">
    <location>
        <begin position="612"/>
        <end position="777"/>
    </location>
</feature>
<dbReference type="GO" id="GO:0005886">
    <property type="term" value="C:plasma membrane"/>
    <property type="evidence" value="ECO:0007669"/>
    <property type="project" value="TreeGrafter"/>
</dbReference>
<dbReference type="InterPro" id="IPR006816">
    <property type="entry name" value="ELMO_dom"/>
</dbReference>
<dbReference type="SUPFAM" id="SSF48371">
    <property type="entry name" value="ARM repeat"/>
    <property type="match status" value="1"/>
</dbReference>
<evidence type="ECO:0000256" key="2">
    <source>
        <dbReference type="ARBA" id="ARBA00022907"/>
    </source>
</evidence>
<evidence type="ECO:0000256" key="4">
    <source>
        <dbReference type="ARBA" id="ARBA00024863"/>
    </source>
</evidence>
<dbReference type="Pfam" id="PF16457">
    <property type="entry name" value="PH_12"/>
    <property type="match status" value="1"/>
</dbReference>
<proteinExistence type="predicted"/>
<dbReference type="EMBL" id="WIPF01000197">
    <property type="protein sequence ID" value="KAF3200325.1"/>
    <property type="molecule type" value="Genomic_DNA"/>
</dbReference>
<dbReference type="PANTHER" id="PTHR12771:SF56">
    <property type="entry name" value="CED-12"/>
    <property type="match status" value="1"/>
</dbReference>
<keyword evidence="1" id="KW-0053">Apoptosis</keyword>
<keyword evidence="3" id="KW-0729">SH3-binding</keyword>
<comment type="function">
    <text evidence="4">Involved in cytoskeletal rearrangements required for phagocytosis of apoptotic cells and cell motility. Acts in association with DOCK1 and CRK. Was initially proposed to be required in complex with DOCK1 to activate Rac Rho small GTPases. May enhance the guanine nucleotide exchange factor (GEF) activity of DOCK1.</text>
</comment>
<evidence type="ECO:0000313" key="8">
    <source>
        <dbReference type="Proteomes" id="UP000483672"/>
    </source>
</evidence>
<feature type="region of interest" description="Disordered" evidence="5">
    <location>
        <begin position="1"/>
        <end position="33"/>
    </location>
</feature>
<dbReference type="GO" id="GO:0017124">
    <property type="term" value="F:SH3 domain binding"/>
    <property type="evidence" value="ECO:0007669"/>
    <property type="project" value="UniProtKB-KW"/>
</dbReference>
<dbReference type="Gene3D" id="1.25.10.10">
    <property type="entry name" value="Leucine-rich Repeat Variant"/>
    <property type="match status" value="1"/>
</dbReference>